<evidence type="ECO:0000256" key="6">
    <source>
        <dbReference type="ARBA" id="ARBA00022553"/>
    </source>
</evidence>
<dbReference type="PROSITE" id="PS50109">
    <property type="entry name" value="HIS_KIN"/>
    <property type="match status" value="1"/>
</dbReference>
<dbReference type="InterPro" id="IPR005467">
    <property type="entry name" value="His_kinase_dom"/>
</dbReference>
<keyword evidence="19" id="KW-1185">Reference proteome</keyword>
<accession>A0ABQ1G9S4</accession>
<keyword evidence="13" id="KW-0902">Two-component regulatory system</keyword>
<dbReference type="EC" id="2.7.13.3" evidence="3"/>
<evidence type="ECO:0000256" key="15">
    <source>
        <dbReference type="SAM" id="Phobius"/>
    </source>
</evidence>
<dbReference type="Gene3D" id="1.10.287.130">
    <property type="match status" value="1"/>
</dbReference>
<evidence type="ECO:0000256" key="9">
    <source>
        <dbReference type="ARBA" id="ARBA00022741"/>
    </source>
</evidence>
<feature type="domain" description="Histidine kinase" evidence="16">
    <location>
        <begin position="242"/>
        <end position="440"/>
    </location>
</feature>
<dbReference type="InterPro" id="IPR036890">
    <property type="entry name" value="HATPase_C_sf"/>
</dbReference>
<evidence type="ECO:0000313" key="19">
    <source>
        <dbReference type="Proteomes" id="UP000620046"/>
    </source>
</evidence>
<name>A0ABQ1G9S4_9GAMM</name>
<evidence type="ECO:0000259" key="16">
    <source>
        <dbReference type="PROSITE" id="PS50109"/>
    </source>
</evidence>
<dbReference type="CDD" id="cd00082">
    <property type="entry name" value="HisKA"/>
    <property type="match status" value="1"/>
</dbReference>
<keyword evidence="5" id="KW-0997">Cell inner membrane</keyword>
<organism evidence="18 19">
    <name type="scientific">Dyella nitratireducens</name>
    <dbReference type="NCBI Taxonomy" id="1849580"/>
    <lineage>
        <taxon>Bacteria</taxon>
        <taxon>Pseudomonadati</taxon>
        <taxon>Pseudomonadota</taxon>
        <taxon>Gammaproteobacteria</taxon>
        <taxon>Lysobacterales</taxon>
        <taxon>Rhodanobacteraceae</taxon>
        <taxon>Dyella</taxon>
    </lineage>
</organism>
<keyword evidence="10 18" id="KW-0418">Kinase</keyword>
<sequence length="440" mass="48251">MSRMAFIAPERWLPRSMASRLYLIIFIGLMLAQGLSFAVMFYERYESATATMFDTVEHEAGTSVAMLDRLPAAERAGALGLLQRDNYRFLLGHGQPGTPLTNERSWQLVHRIEKEVGPDYRVQADAMSTHAGAYQVHFTLHDGSPLTMEVTPRGIPPIAQWLPIVLVLQLCLLLICTWLAVRLAARPLAQLAHAAESMTPTADGPRLSEAGPIEVAQAAIAFNTMQERIARHLKERLHILASISHDLQTPITRMRLRAESLEEGEERQKILNDLHEMEHLVREGVAYARSAHGGAETPVRMDVKAFVESLVFDYQDMGKPVTLEESIGGAAMVRPQALRRVLGNLIDNAIKYGGSAEVSAWRNEEGAMCLAVCDRGPGIPEDQLEQVLQPFYRLEGSRSRDTGGAGLGLAIAVQLARAIGGGLQLSNREDGGLAAVITLP</sequence>
<evidence type="ECO:0000256" key="10">
    <source>
        <dbReference type="ARBA" id="ARBA00022777"/>
    </source>
</evidence>
<evidence type="ECO:0000313" key="18">
    <source>
        <dbReference type="EMBL" id="GGA39523.1"/>
    </source>
</evidence>
<evidence type="ECO:0000256" key="13">
    <source>
        <dbReference type="ARBA" id="ARBA00023012"/>
    </source>
</evidence>
<keyword evidence="14 15" id="KW-0472">Membrane</keyword>
<dbReference type="SMART" id="SM00387">
    <property type="entry name" value="HATPase_c"/>
    <property type="match status" value="1"/>
</dbReference>
<dbReference type="PANTHER" id="PTHR44936">
    <property type="entry name" value="SENSOR PROTEIN CREC"/>
    <property type="match status" value="1"/>
</dbReference>
<evidence type="ECO:0000256" key="3">
    <source>
        <dbReference type="ARBA" id="ARBA00012438"/>
    </source>
</evidence>
<evidence type="ECO:0000256" key="8">
    <source>
        <dbReference type="ARBA" id="ARBA00022692"/>
    </source>
</evidence>
<evidence type="ECO:0000256" key="11">
    <source>
        <dbReference type="ARBA" id="ARBA00022840"/>
    </source>
</evidence>
<dbReference type="InterPro" id="IPR003661">
    <property type="entry name" value="HisK_dim/P_dom"/>
</dbReference>
<keyword evidence="12 15" id="KW-1133">Transmembrane helix</keyword>
<protein>
    <recommendedName>
        <fullName evidence="3">histidine kinase</fullName>
        <ecNumber evidence="3">2.7.13.3</ecNumber>
    </recommendedName>
</protein>
<keyword evidence="7" id="KW-0808">Transferase</keyword>
<dbReference type="SMART" id="SM00304">
    <property type="entry name" value="HAMP"/>
    <property type="match status" value="1"/>
</dbReference>
<dbReference type="Pfam" id="PF02518">
    <property type="entry name" value="HATPase_c"/>
    <property type="match status" value="1"/>
</dbReference>
<dbReference type="EMBL" id="BMJA01000002">
    <property type="protein sequence ID" value="GGA39523.1"/>
    <property type="molecule type" value="Genomic_DNA"/>
</dbReference>
<gene>
    <name evidence="18" type="ORF">GCM10010981_30940</name>
</gene>
<comment type="catalytic activity">
    <reaction evidence="1">
        <text>ATP + protein L-histidine = ADP + protein N-phospho-L-histidine.</text>
        <dbReference type="EC" id="2.7.13.3"/>
    </reaction>
</comment>
<dbReference type="InterPro" id="IPR003594">
    <property type="entry name" value="HATPase_dom"/>
</dbReference>
<evidence type="ECO:0000256" key="1">
    <source>
        <dbReference type="ARBA" id="ARBA00000085"/>
    </source>
</evidence>
<dbReference type="InterPro" id="IPR004358">
    <property type="entry name" value="Sig_transdc_His_kin-like_C"/>
</dbReference>
<keyword evidence="9" id="KW-0547">Nucleotide-binding</keyword>
<dbReference type="Gene3D" id="3.30.565.10">
    <property type="entry name" value="Histidine kinase-like ATPase, C-terminal domain"/>
    <property type="match status" value="1"/>
</dbReference>
<dbReference type="SMART" id="SM00388">
    <property type="entry name" value="HisKA"/>
    <property type="match status" value="1"/>
</dbReference>
<dbReference type="Proteomes" id="UP000620046">
    <property type="component" value="Unassembled WGS sequence"/>
</dbReference>
<dbReference type="InterPro" id="IPR036097">
    <property type="entry name" value="HisK_dim/P_sf"/>
</dbReference>
<dbReference type="Pfam" id="PF00512">
    <property type="entry name" value="HisKA"/>
    <property type="match status" value="1"/>
</dbReference>
<dbReference type="InterPro" id="IPR003660">
    <property type="entry name" value="HAMP_dom"/>
</dbReference>
<proteinExistence type="predicted"/>
<evidence type="ECO:0000259" key="17">
    <source>
        <dbReference type="PROSITE" id="PS50885"/>
    </source>
</evidence>
<evidence type="ECO:0000256" key="12">
    <source>
        <dbReference type="ARBA" id="ARBA00022989"/>
    </source>
</evidence>
<keyword evidence="8 15" id="KW-0812">Transmembrane</keyword>
<dbReference type="GO" id="GO:0016301">
    <property type="term" value="F:kinase activity"/>
    <property type="evidence" value="ECO:0007669"/>
    <property type="project" value="UniProtKB-KW"/>
</dbReference>
<evidence type="ECO:0000256" key="2">
    <source>
        <dbReference type="ARBA" id="ARBA00004429"/>
    </source>
</evidence>
<comment type="caution">
    <text evidence="18">The sequence shown here is derived from an EMBL/GenBank/DDBJ whole genome shotgun (WGS) entry which is preliminary data.</text>
</comment>
<keyword evidence="4" id="KW-1003">Cell membrane</keyword>
<evidence type="ECO:0000256" key="5">
    <source>
        <dbReference type="ARBA" id="ARBA00022519"/>
    </source>
</evidence>
<evidence type="ECO:0000256" key="14">
    <source>
        <dbReference type="ARBA" id="ARBA00023136"/>
    </source>
</evidence>
<dbReference type="SUPFAM" id="SSF47384">
    <property type="entry name" value="Homodimeric domain of signal transducing histidine kinase"/>
    <property type="match status" value="1"/>
</dbReference>
<evidence type="ECO:0000256" key="4">
    <source>
        <dbReference type="ARBA" id="ARBA00022475"/>
    </source>
</evidence>
<dbReference type="Pfam" id="PF00672">
    <property type="entry name" value="HAMP"/>
    <property type="match status" value="1"/>
</dbReference>
<dbReference type="PANTHER" id="PTHR44936:SF5">
    <property type="entry name" value="SENSOR HISTIDINE KINASE ENVZ"/>
    <property type="match status" value="1"/>
</dbReference>
<dbReference type="PROSITE" id="PS50885">
    <property type="entry name" value="HAMP"/>
    <property type="match status" value="1"/>
</dbReference>
<dbReference type="SUPFAM" id="SSF55874">
    <property type="entry name" value="ATPase domain of HSP90 chaperone/DNA topoisomerase II/histidine kinase"/>
    <property type="match status" value="1"/>
</dbReference>
<feature type="transmembrane region" description="Helical" evidence="15">
    <location>
        <begin position="21"/>
        <end position="42"/>
    </location>
</feature>
<dbReference type="PRINTS" id="PR00344">
    <property type="entry name" value="BCTRLSENSOR"/>
</dbReference>
<keyword evidence="11" id="KW-0067">ATP-binding</keyword>
<reference evidence="19" key="1">
    <citation type="journal article" date="2019" name="Int. J. Syst. Evol. Microbiol.">
        <title>The Global Catalogue of Microorganisms (GCM) 10K type strain sequencing project: providing services to taxonomists for standard genome sequencing and annotation.</title>
        <authorList>
            <consortium name="The Broad Institute Genomics Platform"/>
            <consortium name="The Broad Institute Genome Sequencing Center for Infectious Disease"/>
            <person name="Wu L."/>
            <person name="Ma J."/>
        </authorList>
    </citation>
    <scope>NUCLEOTIDE SEQUENCE [LARGE SCALE GENOMIC DNA]</scope>
    <source>
        <strain evidence="19">CGMCC 1.15439</strain>
    </source>
</reference>
<dbReference type="InterPro" id="IPR050980">
    <property type="entry name" value="2C_sensor_his_kinase"/>
</dbReference>
<comment type="subcellular location">
    <subcellularLocation>
        <location evidence="2">Cell inner membrane</location>
        <topology evidence="2">Multi-pass membrane protein</topology>
    </subcellularLocation>
</comment>
<dbReference type="CDD" id="cd06225">
    <property type="entry name" value="HAMP"/>
    <property type="match status" value="1"/>
</dbReference>
<feature type="domain" description="HAMP" evidence="17">
    <location>
        <begin position="182"/>
        <end position="234"/>
    </location>
</feature>
<evidence type="ECO:0000256" key="7">
    <source>
        <dbReference type="ARBA" id="ARBA00022679"/>
    </source>
</evidence>
<keyword evidence="6" id="KW-0597">Phosphoprotein</keyword>